<dbReference type="Gene3D" id="3.40.718.10">
    <property type="entry name" value="Isopropylmalate Dehydrogenase"/>
    <property type="match status" value="1"/>
</dbReference>
<name>A0A8H7ZRK4_9FUNG</name>
<evidence type="ECO:0000313" key="16">
    <source>
        <dbReference type="Proteomes" id="UP000673691"/>
    </source>
</evidence>
<dbReference type="PANTHER" id="PTHR42979">
    <property type="entry name" value="3-ISOPROPYLMALATE DEHYDROGENASE"/>
    <property type="match status" value="1"/>
</dbReference>
<evidence type="ECO:0000256" key="1">
    <source>
        <dbReference type="ARBA" id="ARBA00001936"/>
    </source>
</evidence>
<dbReference type="Proteomes" id="UP000673691">
    <property type="component" value="Unassembled WGS sequence"/>
</dbReference>
<dbReference type="InterPro" id="IPR024084">
    <property type="entry name" value="IsoPropMal-DH-like_dom"/>
</dbReference>
<keyword evidence="6" id="KW-0432">Leucine biosynthesis</keyword>
<dbReference type="GO" id="GO:0009098">
    <property type="term" value="P:L-leucine biosynthetic process"/>
    <property type="evidence" value="ECO:0007669"/>
    <property type="project" value="UniProtKB-KW"/>
</dbReference>
<evidence type="ECO:0000256" key="5">
    <source>
        <dbReference type="ARBA" id="ARBA00013101"/>
    </source>
</evidence>
<accession>A0A8H7ZRK4</accession>
<gene>
    <name evidence="15" type="ORF">BJ554DRAFT_1748</name>
</gene>
<keyword evidence="12" id="KW-0464">Manganese</keyword>
<evidence type="ECO:0000256" key="9">
    <source>
        <dbReference type="ARBA" id="ARBA00022842"/>
    </source>
</evidence>
<evidence type="ECO:0000256" key="3">
    <source>
        <dbReference type="ARBA" id="ARBA00007769"/>
    </source>
</evidence>
<dbReference type="GO" id="GO:0003862">
    <property type="term" value="F:3-isopropylmalate dehydrogenase activity"/>
    <property type="evidence" value="ECO:0007669"/>
    <property type="project" value="UniProtKB-EC"/>
</dbReference>
<dbReference type="GO" id="GO:0005829">
    <property type="term" value="C:cytosol"/>
    <property type="evidence" value="ECO:0007669"/>
    <property type="project" value="TreeGrafter"/>
</dbReference>
<protein>
    <recommendedName>
        <fullName evidence="5">3-isopropylmalate dehydrogenase</fullName>
        <ecNumber evidence="5">1.1.1.85</ecNumber>
    </recommendedName>
</protein>
<dbReference type="PANTHER" id="PTHR42979:SF1">
    <property type="entry name" value="3-ISOPROPYLMALATE DEHYDROGENASE"/>
    <property type="match status" value="1"/>
</dbReference>
<comment type="caution">
    <text evidence="15">The sequence shown here is derived from an EMBL/GenBank/DDBJ whole genome shotgun (WGS) entry which is preliminary data.</text>
</comment>
<keyword evidence="13" id="KW-0100">Branched-chain amino acid biosynthesis</keyword>
<comment type="similarity">
    <text evidence="3">Belongs to the isocitrate and isopropylmalate dehydrogenases family.</text>
</comment>
<evidence type="ECO:0000256" key="10">
    <source>
        <dbReference type="ARBA" id="ARBA00023002"/>
    </source>
</evidence>
<comment type="subunit">
    <text evidence="4">Homodimer.</text>
</comment>
<dbReference type="SUPFAM" id="SSF53659">
    <property type="entry name" value="Isocitrate/Isopropylmalate dehydrogenase-like"/>
    <property type="match status" value="1"/>
</dbReference>
<evidence type="ECO:0000256" key="4">
    <source>
        <dbReference type="ARBA" id="ARBA00011738"/>
    </source>
</evidence>
<dbReference type="InterPro" id="IPR019818">
    <property type="entry name" value="IsoCit/isopropylmalate_DH_CS"/>
</dbReference>
<evidence type="ECO:0000256" key="8">
    <source>
        <dbReference type="ARBA" id="ARBA00022723"/>
    </source>
</evidence>
<evidence type="ECO:0000256" key="6">
    <source>
        <dbReference type="ARBA" id="ARBA00022430"/>
    </source>
</evidence>
<evidence type="ECO:0000259" key="14">
    <source>
        <dbReference type="SMART" id="SM01329"/>
    </source>
</evidence>
<sequence length="328" mass="34874">SWALPDRPLFSLKPPLPRAARIAATAILLGAVGGPAWPRPVDPADPSKGFTPRPEEGLLALRKELNLYANLRPCNFASQSLVKNSPLKEEIVQGVGFTVIRELVGGVYFGRREEEDEQGNGGRIARLAGQMAMQSNPPLPIHSIDKANVLATSRLWRRVVTETIKKEFPSVLLDHQLVDAAAMHLVRNPRSLNGIVLTENLFGDILSDEASVIPGSLGLLPSASLAGMPSEEAGVVAETVALYEPIHGSAPDIAGRGVANPVGTILSAAMMLRYSLGMPVEADLVEAAVRTVLDEKPAGMGLRTRDLGGDATTVQMGDAIVAELKKLL</sequence>
<dbReference type="FunFam" id="3.40.718.10:FF:000006">
    <property type="entry name" value="3-isopropylmalate dehydrogenase"/>
    <property type="match status" value="1"/>
</dbReference>
<dbReference type="InterPro" id="IPR004429">
    <property type="entry name" value="Isopropylmalate_DH"/>
</dbReference>
<organism evidence="15 16">
    <name type="scientific">Olpidium bornovanus</name>
    <dbReference type="NCBI Taxonomy" id="278681"/>
    <lineage>
        <taxon>Eukaryota</taxon>
        <taxon>Fungi</taxon>
        <taxon>Fungi incertae sedis</taxon>
        <taxon>Olpidiomycota</taxon>
        <taxon>Olpidiomycotina</taxon>
        <taxon>Olpidiomycetes</taxon>
        <taxon>Olpidiales</taxon>
        <taxon>Olpidiaceae</taxon>
        <taxon>Olpidium</taxon>
    </lineage>
</organism>
<keyword evidence="9" id="KW-0460">Magnesium</keyword>
<dbReference type="EC" id="1.1.1.85" evidence="5"/>
<keyword evidence="10" id="KW-0560">Oxidoreductase</keyword>
<dbReference type="Pfam" id="PF00180">
    <property type="entry name" value="Iso_dh"/>
    <property type="match status" value="1"/>
</dbReference>
<evidence type="ECO:0000256" key="11">
    <source>
        <dbReference type="ARBA" id="ARBA00023027"/>
    </source>
</evidence>
<comment type="cofactor">
    <cofactor evidence="2">
        <name>Mg(2+)</name>
        <dbReference type="ChEBI" id="CHEBI:18420"/>
    </cofactor>
</comment>
<evidence type="ECO:0000256" key="13">
    <source>
        <dbReference type="ARBA" id="ARBA00023304"/>
    </source>
</evidence>
<keyword evidence="8" id="KW-0479">Metal-binding</keyword>
<dbReference type="AlphaFoldDB" id="A0A8H7ZRK4"/>
<keyword evidence="16" id="KW-1185">Reference proteome</keyword>
<evidence type="ECO:0000256" key="7">
    <source>
        <dbReference type="ARBA" id="ARBA00022605"/>
    </source>
</evidence>
<feature type="domain" description="Isopropylmalate dehydrogenase-like" evidence="14">
    <location>
        <begin position="3"/>
        <end position="320"/>
    </location>
</feature>
<dbReference type="GO" id="GO:0051287">
    <property type="term" value="F:NAD binding"/>
    <property type="evidence" value="ECO:0007669"/>
    <property type="project" value="InterPro"/>
</dbReference>
<keyword evidence="7" id="KW-0028">Amino-acid biosynthesis</keyword>
<dbReference type="PROSITE" id="PS00470">
    <property type="entry name" value="IDH_IMDH"/>
    <property type="match status" value="1"/>
</dbReference>
<dbReference type="GO" id="GO:0000287">
    <property type="term" value="F:magnesium ion binding"/>
    <property type="evidence" value="ECO:0007669"/>
    <property type="project" value="InterPro"/>
</dbReference>
<evidence type="ECO:0000256" key="12">
    <source>
        <dbReference type="ARBA" id="ARBA00023211"/>
    </source>
</evidence>
<comment type="cofactor">
    <cofactor evidence="1">
        <name>Mn(2+)</name>
        <dbReference type="ChEBI" id="CHEBI:29035"/>
    </cofactor>
</comment>
<feature type="non-terminal residue" evidence="15">
    <location>
        <position position="1"/>
    </location>
</feature>
<proteinExistence type="inferred from homology"/>
<evidence type="ECO:0000313" key="15">
    <source>
        <dbReference type="EMBL" id="KAG5458099.1"/>
    </source>
</evidence>
<dbReference type="EMBL" id="JAEFCI010008981">
    <property type="protein sequence ID" value="KAG5458099.1"/>
    <property type="molecule type" value="Genomic_DNA"/>
</dbReference>
<dbReference type="OrthoDB" id="419183at2759"/>
<keyword evidence="11" id="KW-0520">NAD</keyword>
<evidence type="ECO:0000256" key="2">
    <source>
        <dbReference type="ARBA" id="ARBA00001946"/>
    </source>
</evidence>
<dbReference type="SMART" id="SM01329">
    <property type="entry name" value="Iso_dh"/>
    <property type="match status" value="1"/>
</dbReference>
<reference evidence="15 16" key="1">
    <citation type="journal article" name="Sci. Rep.">
        <title>Genome-scale phylogenetic analyses confirm Olpidium as the closest living zoosporic fungus to the non-flagellated, terrestrial fungi.</title>
        <authorList>
            <person name="Chang Y."/>
            <person name="Rochon D."/>
            <person name="Sekimoto S."/>
            <person name="Wang Y."/>
            <person name="Chovatia M."/>
            <person name="Sandor L."/>
            <person name="Salamov A."/>
            <person name="Grigoriev I.V."/>
            <person name="Stajich J.E."/>
            <person name="Spatafora J.W."/>
        </authorList>
    </citation>
    <scope>NUCLEOTIDE SEQUENCE [LARGE SCALE GENOMIC DNA]</scope>
    <source>
        <strain evidence="15">S191</strain>
    </source>
</reference>